<evidence type="ECO:0000313" key="5">
    <source>
        <dbReference type="Proteomes" id="UP001498398"/>
    </source>
</evidence>
<dbReference type="EMBL" id="JBANRG010000013">
    <property type="protein sequence ID" value="KAK7461441.1"/>
    <property type="molecule type" value="Genomic_DNA"/>
</dbReference>
<dbReference type="PANTHER" id="PTHR43900:SF3">
    <property type="entry name" value="GLUTATHIONE S-TRANSFERASE RHO"/>
    <property type="match status" value="1"/>
</dbReference>
<gene>
    <name evidence="4" type="ORF">VKT23_008619</name>
</gene>
<accession>A0ABR1JM92</accession>
<dbReference type="Pfam" id="PF13417">
    <property type="entry name" value="GST_N_3"/>
    <property type="match status" value="1"/>
</dbReference>
<evidence type="ECO:0000259" key="3">
    <source>
        <dbReference type="PROSITE" id="PS50404"/>
    </source>
</evidence>
<organism evidence="4 5">
    <name type="scientific">Marasmiellus scandens</name>
    <dbReference type="NCBI Taxonomy" id="2682957"/>
    <lineage>
        <taxon>Eukaryota</taxon>
        <taxon>Fungi</taxon>
        <taxon>Dikarya</taxon>
        <taxon>Basidiomycota</taxon>
        <taxon>Agaricomycotina</taxon>
        <taxon>Agaricomycetes</taxon>
        <taxon>Agaricomycetidae</taxon>
        <taxon>Agaricales</taxon>
        <taxon>Marasmiineae</taxon>
        <taxon>Omphalotaceae</taxon>
        <taxon>Marasmiellus</taxon>
    </lineage>
</organism>
<dbReference type="SFLD" id="SFLDS00019">
    <property type="entry name" value="Glutathione_Transferase_(cytos"/>
    <property type="match status" value="1"/>
</dbReference>
<dbReference type="SUPFAM" id="SSF52833">
    <property type="entry name" value="Thioredoxin-like"/>
    <property type="match status" value="1"/>
</dbReference>
<evidence type="ECO:0000256" key="1">
    <source>
        <dbReference type="ARBA" id="ARBA00012452"/>
    </source>
</evidence>
<dbReference type="Gene3D" id="3.40.30.10">
    <property type="entry name" value="Glutaredoxin"/>
    <property type="match status" value="1"/>
</dbReference>
<protein>
    <recommendedName>
        <fullName evidence="1">glutathione transferase</fullName>
        <ecNumber evidence="1">2.5.1.18</ecNumber>
    </recommendedName>
</protein>
<dbReference type="PANTHER" id="PTHR43900">
    <property type="entry name" value="GLUTATHIONE S-TRANSFERASE RHO"/>
    <property type="match status" value="1"/>
</dbReference>
<keyword evidence="5" id="KW-1185">Reference proteome</keyword>
<comment type="caution">
    <text evidence="4">The sequence shown here is derived from an EMBL/GenBank/DDBJ whole genome shotgun (WGS) entry which is preliminary data.</text>
</comment>
<proteinExistence type="predicted"/>
<keyword evidence="2" id="KW-0808">Transferase</keyword>
<feature type="domain" description="GST N-terminal" evidence="3">
    <location>
        <begin position="1"/>
        <end position="82"/>
    </location>
</feature>
<dbReference type="Proteomes" id="UP001498398">
    <property type="component" value="Unassembled WGS sequence"/>
</dbReference>
<reference evidence="4 5" key="1">
    <citation type="submission" date="2024-01" db="EMBL/GenBank/DDBJ databases">
        <title>A draft genome for the cacao thread blight pathogen Marasmiellus scandens.</title>
        <authorList>
            <person name="Baruah I.K."/>
            <person name="Leung J."/>
            <person name="Bukari Y."/>
            <person name="Amoako-Attah I."/>
            <person name="Meinhardt L.W."/>
            <person name="Bailey B.A."/>
            <person name="Cohen S.P."/>
        </authorList>
    </citation>
    <scope>NUCLEOTIDE SEQUENCE [LARGE SCALE GENOMIC DNA]</scope>
    <source>
        <strain evidence="4 5">GH-19</strain>
    </source>
</reference>
<dbReference type="InterPro" id="IPR004045">
    <property type="entry name" value="Glutathione_S-Trfase_N"/>
</dbReference>
<dbReference type="PROSITE" id="PS50404">
    <property type="entry name" value="GST_NTER"/>
    <property type="match status" value="1"/>
</dbReference>
<sequence length="122" mass="13797">MVLKLYGSPTSTCTKRVATILYLKKIPHELIAIDLAKKEHKDAAYMEKQPFGQVPYIDDDGLILFESRAICRYLEEKYPDHGPTFIPKDAKGKAMFEQAASIEMMTFDPCASKAGYEGFIKK</sequence>
<dbReference type="SFLD" id="SFLDG00358">
    <property type="entry name" value="Main_(cytGST)"/>
    <property type="match status" value="1"/>
</dbReference>
<evidence type="ECO:0000256" key="2">
    <source>
        <dbReference type="ARBA" id="ARBA00022679"/>
    </source>
</evidence>
<evidence type="ECO:0000313" key="4">
    <source>
        <dbReference type="EMBL" id="KAK7461441.1"/>
    </source>
</evidence>
<dbReference type="InterPro" id="IPR036249">
    <property type="entry name" value="Thioredoxin-like_sf"/>
</dbReference>
<dbReference type="EC" id="2.5.1.18" evidence="1"/>
<dbReference type="InterPro" id="IPR040079">
    <property type="entry name" value="Glutathione_S-Trfase"/>
</dbReference>
<name>A0ABR1JM92_9AGAR</name>